<proteinExistence type="predicted"/>
<accession>A0A1T4NVK0</accession>
<keyword evidence="7" id="KW-1133">Transmembrane helix</keyword>
<dbReference type="InterPro" id="IPR038054">
    <property type="entry name" value="LD_TPept-like_central_sf"/>
</dbReference>
<dbReference type="SUPFAM" id="SSF141523">
    <property type="entry name" value="L,D-transpeptidase catalytic domain-like"/>
    <property type="match status" value="1"/>
</dbReference>
<sequence length="466" mass="52056">MQLSKFSHKQLGFGIAGGVILLLLLIYGIGVLYYQGHYLPSTTVAGQSISNQSIESAKTKIQSELENKTILFSEKEQPIGTVALKDLGVTSHFDEQLTQLMAEQNATDWPLALLKLKRSELQVTPETVRFDEAIITNLIYSLGVNNEERTPAEDAYILDDDNVFSIIPEVYGNQINNESMTQTLFSALNHNQLEVDLKDAYIQPQIKKEDSTLNDNLKKIALMESSQITLTFDGNEVTIPKENIASWIYIDEEGAPQVDRALVEDYVRELNYQYAGLFQPRQFMSTYQGEVTIQPGTYGWYIDRHTEPDNIIADIHEGATITREPVIGGDGYGMGDSVGNSYVEVDILNQTMFIYLDGVLVLQTPVVTGKTGTNTIPGAYRVWNMESPSVLRGYNPHTDVDYEQPVQYWIAFDDQAQGIHDANWQGTFGGQAYLNSGSLGCVNTPPSVMGQVFELVYYGMPVIIFY</sequence>
<name>A0A1T4NVK0_9LACT</name>
<protein>
    <submittedName>
        <fullName evidence="9">Putative peptidoglycan binding domain-containing protein</fullName>
    </submittedName>
</protein>
<feature type="active site" description="Nucleophile" evidence="6">
    <location>
        <position position="441"/>
    </location>
</feature>
<evidence type="ECO:0000256" key="2">
    <source>
        <dbReference type="ARBA" id="ARBA00022679"/>
    </source>
</evidence>
<dbReference type="InterPro" id="IPR038063">
    <property type="entry name" value="Transpep_catalytic_dom"/>
</dbReference>
<dbReference type="CDD" id="cd16913">
    <property type="entry name" value="YkuD_like"/>
    <property type="match status" value="1"/>
</dbReference>
<dbReference type="Pfam" id="PF03734">
    <property type="entry name" value="YkuD"/>
    <property type="match status" value="1"/>
</dbReference>
<feature type="domain" description="L,D-TPase catalytic" evidence="8">
    <location>
        <begin position="341"/>
        <end position="465"/>
    </location>
</feature>
<keyword evidence="7" id="KW-0472">Membrane</keyword>
<dbReference type="PROSITE" id="PS52029">
    <property type="entry name" value="LD_TPASE"/>
    <property type="match status" value="1"/>
</dbReference>
<dbReference type="Pfam" id="PF12229">
    <property type="entry name" value="PG_binding_4"/>
    <property type="match status" value="1"/>
</dbReference>
<dbReference type="GO" id="GO:0018104">
    <property type="term" value="P:peptidoglycan-protein cross-linking"/>
    <property type="evidence" value="ECO:0007669"/>
    <property type="project" value="TreeGrafter"/>
</dbReference>
<keyword evidence="3 6" id="KW-0133">Cell shape</keyword>
<dbReference type="InterPro" id="IPR022029">
    <property type="entry name" value="YoaR-like_PG-bd"/>
</dbReference>
<dbReference type="STRING" id="1121925.SAMN02746011_01874"/>
<keyword evidence="7" id="KW-0812">Transmembrane</keyword>
<keyword evidence="2" id="KW-0808">Transferase</keyword>
<comment type="pathway">
    <text evidence="1 6">Cell wall biogenesis; peptidoglycan biosynthesis.</text>
</comment>
<dbReference type="InterPro" id="IPR050979">
    <property type="entry name" value="LD-transpeptidase"/>
</dbReference>
<evidence type="ECO:0000256" key="4">
    <source>
        <dbReference type="ARBA" id="ARBA00022984"/>
    </source>
</evidence>
<organism evidence="9 10">
    <name type="scientific">Globicatella sulfidifaciens DSM 15739</name>
    <dbReference type="NCBI Taxonomy" id="1121925"/>
    <lineage>
        <taxon>Bacteria</taxon>
        <taxon>Bacillati</taxon>
        <taxon>Bacillota</taxon>
        <taxon>Bacilli</taxon>
        <taxon>Lactobacillales</taxon>
        <taxon>Aerococcaceae</taxon>
        <taxon>Globicatella</taxon>
    </lineage>
</organism>
<dbReference type="AlphaFoldDB" id="A0A1T4NVK0"/>
<dbReference type="GO" id="GO:0071972">
    <property type="term" value="F:peptidoglycan L,D-transpeptidase activity"/>
    <property type="evidence" value="ECO:0007669"/>
    <property type="project" value="TreeGrafter"/>
</dbReference>
<dbReference type="Proteomes" id="UP000189941">
    <property type="component" value="Unassembled WGS sequence"/>
</dbReference>
<dbReference type="PANTHER" id="PTHR30582">
    <property type="entry name" value="L,D-TRANSPEPTIDASE"/>
    <property type="match status" value="1"/>
</dbReference>
<dbReference type="GO" id="GO:0016740">
    <property type="term" value="F:transferase activity"/>
    <property type="evidence" value="ECO:0007669"/>
    <property type="project" value="UniProtKB-KW"/>
</dbReference>
<dbReference type="Gene3D" id="3.10.20.800">
    <property type="match status" value="1"/>
</dbReference>
<dbReference type="GO" id="GO:0008360">
    <property type="term" value="P:regulation of cell shape"/>
    <property type="evidence" value="ECO:0007669"/>
    <property type="project" value="UniProtKB-UniRule"/>
</dbReference>
<feature type="transmembrane region" description="Helical" evidence="7">
    <location>
        <begin position="12"/>
        <end position="34"/>
    </location>
</feature>
<keyword evidence="5 6" id="KW-0961">Cell wall biogenesis/degradation</keyword>
<dbReference type="SUPFAM" id="SSF143985">
    <property type="entry name" value="L,D-transpeptidase pre-catalytic domain-like"/>
    <property type="match status" value="1"/>
</dbReference>
<gene>
    <name evidence="9" type="ORF">SAMN02746011_01874</name>
</gene>
<reference evidence="10" key="1">
    <citation type="submission" date="2017-02" db="EMBL/GenBank/DDBJ databases">
        <authorList>
            <person name="Varghese N."/>
            <person name="Submissions S."/>
        </authorList>
    </citation>
    <scope>NUCLEOTIDE SEQUENCE [LARGE SCALE GENOMIC DNA]</scope>
    <source>
        <strain evidence="10">DSM 15739</strain>
    </source>
</reference>
<dbReference type="EMBL" id="FUWO01000024">
    <property type="protein sequence ID" value="SJZ83241.1"/>
    <property type="molecule type" value="Genomic_DNA"/>
</dbReference>
<evidence type="ECO:0000256" key="7">
    <source>
        <dbReference type="SAM" id="Phobius"/>
    </source>
</evidence>
<keyword evidence="4 6" id="KW-0573">Peptidoglycan synthesis</keyword>
<dbReference type="UniPathway" id="UPA00219"/>
<dbReference type="InterPro" id="IPR005490">
    <property type="entry name" value="LD_TPept_cat_dom"/>
</dbReference>
<dbReference type="Gene3D" id="2.40.440.10">
    <property type="entry name" value="L,D-transpeptidase catalytic domain-like"/>
    <property type="match status" value="1"/>
</dbReference>
<dbReference type="GO" id="GO:0005576">
    <property type="term" value="C:extracellular region"/>
    <property type="evidence" value="ECO:0007669"/>
    <property type="project" value="TreeGrafter"/>
</dbReference>
<dbReference type="GO" id="GO:0071555">
    <property type="term" value="P:cell wall organization"/>
    <property type="evidence" value="ECO:0007669"/>
    <property type="project" value="UniProtKB-UniRule"/>
</dbReference>
<evidence type="ECO:0000256" key="6">
    <source>
        <dbReference type="PROSITE-ProRule" id="PRU01373"/>
    </source>
</evidence>
<evidence type="ECO:0000256" key="5">
    <source>
        <dbReference type="ARBA" id="ARBA00023316"/>
    </source>
</evidence>
<evidence type="ECO:0000259" key="8">
    <source>
        <dbReference type="PROSITE" id="PS52029"/>
    </source>
</evidence>
<evidence type="ECO:0000313" key="10">
    <source>
        <dbReference type="Proteomes" id="UP000189941"/>
    </source>
</evidence>
<evidence type="ECO:0000313" key="9">
    <source>
        <dbReference type="EMBL" id="SJZ83241.1"/>
    </source>
</evidence>
<evidence type="ECO:0000256" key="3">
    <source>
        <dbReference type="ARBA" id="ARBA00022960"/>
    </source>
</evidence>
<feature type="active site" description="Proton donor/acceptor" evidence="6">
    <location>
        <position position="420"/>
    </location>
</feature>
<keyword evidence="10" id="KW-1185">Reference proteome</keyword>
<dbReference type="PANTHER" id="PTHR30582:SF33">
    <property type="entry name" value="EXPORTED PROTEIN"/>
    <property type="match status" value="1"/>
</dbReference>
<evidence type="ECO:0000256" key="1">
    <source>
        <dbReference type="ARBA" id="ARBA00004752"/>
    </source>
</evidence>